<accession>A0A3Q2H8B4</accession>
<proteinExistence type="inferred from homology"/>
<dbReference type="PANTHER" id="PTHR11332">
    <property type="entry name" value="SECRETOGLOBIN FAMILY 1D"/>
    <property type="match status" value="1"/>
</dbReference>
<comment type="subcellular location">
    <subcellularLocation>
        <location evidence="1">Secreted</location>
    </subcellularLocation>
</comment>
<dbReference type="GO" id="GO:0005615">
    <property type="term" value="C:extracellular space"/>
    <property type="evidence" value="ECO:0000318"/>
    <property type="project" value="GO_Central"/>
</dbReference>
<dbReference type="Proteomes" id="UP000002281">
    <property type="component" value="Chromosome 12"/>
</dbReference>
<dbReference type="GeneTree" id="ENSGT00530000063866"/>
<dbReference type="CDD" id="cd00633">
    <property type="entry name" value="Secretoglobin"/>
    <property type="match status" value="1"/>
</dbReference>
<dbReference type="PANTHER" id="PTHR11332:SF6">
    <property type="entry name" value="SECRETOGLOBIN FAMILY 1D MEMBER 4"/>
    <property type="match status" value="1"/>
</dbReference>
<keyword evidence="3 5" id="KW-0732">Signal</keyword>
<dbReference type="STRING" id="9796.ENSECAP00000029728"/>
<comment type="similarity">
    <text evidence="4">Belongs to the secretoglobin family. Lipophilin subfamily.</text>
</comment>
<reference evidence="6" key="3">
    <citation type="submission" date="2025-09" db="UniProtKB">
        <authorList>
            <consortium name="Ensembl"/>
        </authorList>
    </citation>
    <scope>IDENTIFICATION</scope>
    <source>
        <strain evidence="6">Thoroughbred</strain>
    </source>
</reference>
<dbReference type="PaxDb" id="9796-ENSECAP00000029728"/>
<keyword evidence="7" id="KW-1185">Reference proteome</keyword>
<protein>
    <recommendedName>
        <fullName evidence="8">Secretoglobin family 1D member</fullName>
    </recommendedName>
</protein>
<dbReference type="Bgee" id="ENSECAG00000010614">
    <property type="expression patterns" value="Expressed in endometrium and 6 other cell types or tissues"/>
</dbReference>
<evidence type="ECO:0000256" key="5">
    <source>
        <dbReference type="SAM" id="SignalP"/>
    </source>
</evidence>
<evidence type="ECO:0000256" key="4">
    <source>
        <dbReference type="ARBA" id="ARBA00038364"/>
    </source>
</evidence>
<sequence length="111" mass="12123">MRLSLSVLLVTLALCYYDAGGVICPAAVTDTTAFLTFNKPLYKLQAGRFDAPPEAVKAKLETKKCADKISIGNRWLILKALVTSSFLTHGCFCSGEQTGRRSGCCSWGNRW</sequence>
<name>A0A3Q2H8B4_HORSE</name>
<evidence type="ECO:0008006" key="8">
    <source>
        <dbReference type="Google" id="ProtNLM"/>
    </source>
</evidence>
<evidence type="ECO:0000313" key="6">
    <source>
        <dbReference type="Ensembl" id="ENSECAP00000029728.1"/>
    </source>
</evidence>
<dbReference type="PROSITE" id="PS51311">
    <property type="entry name" value="SCGB"/>
    <property type="match status" value="1"/>
</dbReference>
<dbReference type="Ensembl" id="ENSECAT00000035411.2">
    <property type="protein sequence ID" value="ENSECAP00000029728.1"/>
    <property type="gene ID" value="ENSECAG00000010614.3"/>
</dbReference>
<feature type="signal peptide" evidence="5">
    <location>
        <begin position="1"/>
        <end position="21"/>
    </location>
</feature>
<evidence type="ECO:0000313" key="7">
    <source>
        <dbReference type="Proteomes" id="UP000002281"/>
    </source>
</evidence>
<organism evidence="6 7">
    <name type="scientific">Equus caballus</name>
    <name type="common">Horse</name>
    <dbReference type="NCBI Taxonomy" id="9796"/>
    <lineage>
        <taxon>Eukaryota</taxon>
        <taxon>Metazoa</taxon>
        <taxon>Chordata</taxon>
        <taxon>Craniata</taxon>
        <taxon>Vertebrata</taxon>
        <taxon>Euteleostomi</taxon>
        <taxon>Mammalia</taxon>
        <taxon>Eutheria</taxon>
        <taxon>Laurasiatheria</taxon>
        <taxon>Perissodactyla</taxon>
        <taxon>Equidae</taxon>
        <taxon>Equus</taxon>
    </lineage>
</organism>
<dbReference type="InParanoid" id="A0A3Q2H8B4"/>
<dbReference type="InterPro" id="IPR035960">
    <property type="entry name" value="Secretoglobin_sf"/>
</dbReference>
<reference evidence="6 7" key="1">
    <citation type="journal article" date="2009" name="Science">
        <title>Genome sequence, comparative analysis, and population genetics of the domestic horse.</title>
        <authorList>
            <consortium name="Broad Institute Genome Sequencing Platform"/>
            <consortium name="Broad Institute Whole Genome Assembly Team"/>
            <person name="Wade C.M."/>
            <person name="Giulotto E."/>
            <person name="Sigurdsson S."/>
            <person name="Zoli M."/>
            <person name="Gnerre S."/>
            <person name="Imsland F."/>
            <person name="Lear T.L."/>
            <person name="Adelson D.L."/>
            <person name="Bailey E."/>
            <person name="Bellone R.R."/>
            <person name="Bloecker H."/>
            <person name="Distl O."/>
            <person name="Edgar R.C."/>
            <person name="Garber M."/>
            <person name="Leeb T."/>
            <person name="Mauceli E."/>
            <person name="MacLeod J.N."/>
            <person name="Penedo M.C.T."/>
            <person name="Raison J.M."/>
            <person name="Sharpe T."/>
            <person name="Vogel J."/>
            <person name="Andersson L."/>
            <person name="Antczak D.F."/>
            <person name="Biagi T."/>
            <person name="Binns M.M."/>
            <person name="Chowdhary B.P."/>
            <person name="Coleman S.J."/>
            <person name="Della Valle G."/>
            <person name="Fryc S."/>
            <person name="Guerin G."/>
            <person name="Hasegawa T."/>
            <person name="Hill E.W."/>
            <person name="Jurka J."/>
            <person name="Kiialainen A."/>
            <person name="Lindgren G."/>
            <person name="Liu J."/>
            <person name="Magnani E."/>
            <person name="Mickelson J.R."/>
            <person name="Murray J."/>
            <person name="Nergadze S.G."/>
            <person name="Onofrio R."/>
            <person name="Pedroni S."/>
            <person name="Piras M.F."/>
            <person name="Raudsepp T."/>
            <person name="Rocchi M."/>
            <person name="Roeed K.H."/>
            <person name="Ryder O.A."/>
            <person name="Searle S."/>
            <person name="Skow L."/>
            <person name="Swinburne J.E."/>
            <person name="Syvaenen A.C."/>
            <person name="Tozaki T."/>
            <person name="Valberg S.J."/>
            <person name="Vaudin M."/>
            <person name="White J.R."/>
            <person name="Zody M.C."/>
            <person name="Lander E.S."/>
            <person name="Lindblad-Toh K."/>
        </authorList>
    </citation>
    <scope>NUCLEOTIDE SEQUENCE [LARGE SCALE GENOMIC DNA]</scope>
    <source>
        <strain evidence="6 7">Thoroughbred</strain>
    </source>
</reference>
<dbReference type="AlphaFoldDB" id="A0A3Q2H8B4"/>
<feature type="chain" id="PRO_5018565841" description="Secretoglobin family 1D member" evidence="5">
    <location>
        <begin position="22"/>
        <end position="111"/>
    </location>
</feature>
<dbReference type="Pfam" id="PF01099">
    <property type="entry name" value="Uteroglobin"/>
    <property type="match status" value="1"/>
</dbReference>
<dbReference type="SUPFAM" id="SSF48201">
    <property type="entry name" value="Uteroglobin-like"/>
    <property type="match status" value="1"/>
</dbReference>
<evidence type="ECO:0000256" key="2">
    <source>
        <dbReference type="ARBA" id="ARBA00022525"/>
    </source>
</evidence>
<evidence type="ECO:0000256" key="3">
    <source>
        <dbReference type="ARBA" id="ARBA00022729"/>
    </source>
</evidence>
<dbReference type="InterPro" id="IPR016126">
    <property type="entry name" value="Secretoglobin"/>
</dbReference>
<evidence type="ECO:0000256" key="1">
    <source>
        <dbReference type="ARBA" id="ARBA00004613"/>
    </source>
</evidence>
<reference evidence="6" key="2">
    <citation type="submission" date="2025-08" db="UniProtKB">
        <authorList>
            <consortium name="Ensembl"/>
        </authorList>
    </citation>
    <scope>IDENTIFICATION</scope>
    <source>
        <strain evidence="6">Thoroughbred</strain>
    </source>
</reference>
<keyword evidence="2" id="KW-0964">Secreted</keyword>